<proteinExistence type="predicted"/>
<dbReference type="EMBL" id="LOMO01000002">
    <property type="protein sequence ID" value="KXY50607.1"/>
    <property type="molecule type" value="Genomic_DNA"/>
</dbReference>
<organism evidence="2 3">
    <name type="scientific">Bacillus cereus</name>
    <dbReference type="NCBI Taxonomy" id="1396"/>
    <lineage>
        <taxon>Bacteria</taxon>
        <taxon>Bacillati</taxon>
        <taxon>Bacillota</taxon>
        <taxon>Bacilli</taxon>
        <taxon>Bacillales</taxon>
        <taxon>Bacillaceae</taxon>
        <taxon>Bacillus</taxon>
        <taxon>Bacillus cereus group</taxon>
    </lineage>
</organism>
<keyword evidence="1" id="KW-0812">Transmembrane</keyword>
<sequence>MHNKKHCLYSRLQIKWSVGFQLIFEWNLMLIFMLNSMHISSFIKGIIDKPCSGDALPAELENLQKGKYKRLC</sequence>
<evidence type="ECO:0000313" key="3">
    <source>
        <dbReference type="Proteomes" id="UP000075476"/>
    </source>
</evidence>
<dbReference type="AlphaFoldDB" id="A0A9X0MJ45"/>
<protein>
    <submittedName>
        <fullName evidence="2">Uncharacterized protein</fullName>
    </submittedName>
</protein>
<reference evidence="2 3" key="1">
    <citation type="submission" date="2015-12" db="EMBL/GenBank/DDBJ databases">
        <title>Bacillus cereus Group isolate.</title>
        <authorList>
            <person name="Kovac J."/>
        </authorList>
    </citation>
    <scope>NUCLEOTIDE SEQUENCE [LARGE SCALE GENOMIC DNA]</scope>
    <source>
        <strain evidence="2 3">FSL K6-0073</strain>
    </source>
</reference>
<keyword evidence="1" id="KW-1133">Transmembrane helix</keyword>
<dbReference type="Proteomes" id="UP000075476">
    <property type="component" value="Unassembled WGS sequence"/>
</dbReference>
<feature type="transmembrane region" description="Helical" evidence="1">
    <location>
        <begin position="12"/>
        <end position="34"/>
    </location>
</feature>
<name>A0A9X0MJ45_BACCE</name>
<evidence type="ECO:0000256" key="1">
    <source>
        <dbReference type="SAM" id="Phobius"/>
    </source>
</evidence>
<accession>A0A9X0MJ45</accession>
<keyword evidence="1" id="KW-0472">Membrane</keyword>
<comment type="caution">
    <text evidence="2">The sequence shown here is derived from an EMBL/GenBank/DDBJ whole genome shotgun (WGS) entry which is preliminary data.</text>
</comment>
<evidence type="ECO:0000313" key="2">
    <source>
        <dbReference type="EMBL" id="KXY50607.1"/>
    </source>
</evidence>
<gene>
    <name evidence="2" type="ORF">AT268_09735</name>
</gene>